<dbReference type="Proteomes" id="UP000321303">
    <property type="component" value="Unassembled WGS sequence"/>
</dbReference>
<evidence type="ECO:0000256" key="5">
    <source>
        <dbReference type="SAM" id="SignalP"/>
    </source>
</evidence>
<feature type="chain" id="PRO_5021851280" evidence="5">
    <location>
        <begin position="29"/>
        <end position="363"/>
    </location>
</feature>
<feature type="signal peptide" evidence="5">
    <location>
        <begin position="1"/>
        <end position="28"/>
    </location>
</feature>
<dbReference type="Pfam" id="PF03480">
    <property type="entry name" value="DctP"/>
    <property type="match status" value="1"/>
</dbReference>
<dbReference type="RefSeq" id="WP_146872759.1">
    <property type="nucleotide sequence ID" value="NZ_BJXV01000001.1"/>
</dbReference>
<keyword evidence="3" id="KW-0813">Transport</keyword>
<evidence type="ECO:0000313" key="7">
    <source>
        <dbReference type="Proteomes" id="UP000321303"/>
    </source>
</evidence>
<proteinExistence type="inferred from homology"/>
<name>A0A511UND1_9GAMM</name>
<dbReference type="GO" id="GO:0030288">
    <property type="term" value="C:outer membrane-bounded periplasmic space"/>
    <property type="evidence" value="ECO:0007669"/>
    <property type="project" value="InterPro"/>
</dbReference>
<keyword evidence="7" id="KW-1185">Reference proteome</keyword>
<dbReference type="CDD" id="cd13679">
    <property type="entry name" value="PBP2_TRAP_YiaO_like"/>
    <property type="match status" value="1"/>
</dbReference>
<comment type="subcellular location">
    <subcellularLocation>
        <location evidence="1">Cell envelope</location>
    </subcellularLocation>
</comment>
<dbReference type="PIRSF" id="PIRSF006470">
    <property type="entry name" value="DctB"/>
    <property type="match status" value="1"/>
</dbReference>
<reference evidence="6 7" key="1">
    <citation type="submission" date="2019-07" db="EMBL/GenBank/DDBJ databases">
        <title>Whole genome shotgun sequence of Halomonas variabilis NBRC 102410.</title>
        <authorList>
            <person name="Hosoyama A."/>
            <person name="Uohara A."/>
            <person name="Ohji S."/>
            <person name="Ichikawa N."/>
        </authorList>
    </citation>
    <scope>NUCLEOTIDE SEQUENCE [LARGE SCALE GENOMIC DNA]</scope>
    <source>
        <strain evidence="6 7">NBRC 102410</strain>
    </source>
</reference>
<dbReference type="GO" id="GO:0055085">
    <property type="term" value="P:transmembrane transport"/>
    <property type="evidence" value="ECO:0007669"/>
    <property type="project" value="InterPro"/>
</dbReference>
<evidence type="ECO:0000313" key="6">
    <source>
        <dbReference type="EMBL" id="GEN26662.1"/>
    </source>
</evidence>
<dbReference type="Gene3D" id="3.40.190.170">
    <property type="entry name" value="Bacterial extracellular solute-binding protein, family 7"/>
    <property type="match status" value="1"/>
</dbReference>
<dbReference type="NCBIfam" id="NF037995">
    <property type="entry name" value="TRAP_S1"/>
    <property type="match status" value="1"/>
</dbReference>
<evidence type="ECO:0000256" key="2">
    <source>
        <dbReference type="ARBA" id="ARBA00009023"/>
    </source>
</evidence>
<dbReference type="EMBL" id="BJXV01000001">
    <property type="protein sequence ID" value="GEN26662.1"/>
    <property type="molecule type" value="Genomic_DNA"/>
</dbReference>
<accession>A0A511UND1</accession>
<dbReference type="PANTHER" id="PTHR33376">
    <property type="match status" value="1"/>
</dbReference>
<evidence type="ECO:0000256" key="4">
    <source>
        <dbReference type="ARBA" id="ARBA00022729"/>
    </source>
</evidence>
<dbReference type="NCBIfam" id="TIGR00787">
    <property type="entry name" value="dctP"/>
    <property type="match status" value="1"/>
</dbReference>
<dbReference type="OrthoDB" id="8690069at2"/>
<comment type="similarity">
    <text evidence="2">Belongs to the bacterial solute-binding protein 7 family.</text>
</comment>
<evidence type="ECO:0000256" key="3">
    <source>
        <dbReference type="ARBA" id="ARBA00022448"/>
    </source>
</evidence>
<dbReference type="AlphaFoldDB" id="A0A511UND1"/>
<protein>
    <submittedName>
        <fullName evidence="6">ABC transporter substrate-binding protein</fullName>
    </submittedName>
</protein>
<keyword evidence="4 5" id="KW-0732">Signal</keyword>
<dbReference type="InterPro" id="IPR004682">
    <property type="entry name" value="TRAP_DctP"/>
</dbReference>
<dbReference type="InterPro" id="IPR038404">
    <property type="entry name" value="TRAP_DctP_sf"/>
</dbReference>
<comment type="caution">
    <text evidence="6">The sequence shown here is derived from an EMBL/GenBank/DDBJ whole genome shotgun (WGS) entry which is preliminary data.</text>
</comment>
<organism evidence="6 7">
    <name type="scientific">Halovibrio variabilis</name>
    <dbReference type="NCBI Taxonomy" id="31910"/>
    <lineage>
        <taxon>Bacteria</taxon>
        <taxon>Pseudomonadati</taxon>
        <taxon>Pseudomonadota</taxon>
        <taxon>Gammaproteobacteria</taxon>
        <taxon>Oceanospirillales</taxon>
        <taxon>Halomonadaceae</taxon>
        <taxon>Halovibrio</taxon>
    </lineage>
</organism>
<sequence length="363" mass="40405">MNYRWKHTLLMTGIMTGTTLLSSTAVYAQTPDLSDPPEIEGDVITEDLGSHNIRVGLGLAESSPLYISTQYFGDILSERTEGRLTVDVFPNSQLGDDAQMMEMLQTGTLDMTIPSTSPATSYVDELAVFDLPFLFPTREAAMAVLESDVALDLLDKFDGTGIKAFAYHENGYRQLTNSVRPVESPEDVAGLDVGGLTIRTMENPVQLSIWEALGANPTPMAFGEVFSAMEQGVIDGQENPWSTILTSNFHEVQDYGSETRHVYTPFIIMMSERTWDRLDPAYQELVEEAARAAAAYEIQLATEYDDWARNQLEERGMQITRLNDDQIAAFQEAVQPVYDEWAPRIGEDLVAEIQQIVESTMAE</sequence>
<evidence type="ECO:0000256" key="1">
    <source>
        <dbReference type="ARBA" id="ARBA00004196"/>
    </source>
</evidence>
<dbReference type="PANTHER" id="PTHR33376:SF4">
    <property type="entry name" value="SIALIC ACID-BINDING PERIPLASMIC PROTEIN SIAP"/>
    <property type="match status" value="1"/>
</dbReference>
<dbReference type="InterPro" id="IPR018389">
    <property type="entry name" value="DctP_fam"/>
</dbReference>
<gene>
    <name evidence="6" type="ORF">HVA01_03080</name>
</gene>